<proteinExistence type="inferred from homology"/>
<dbReference type="Gene3D" id="3.40.50.720">
    <property type="entry name" value="NAD(P)-binding Rossmann-like Domain"/>
    <property type="match status" value="1"/>
</dbReference>
<keyword evidence="3" id="KW-0285">Flavoprotein</keyword>
<dbReference type="STRING" id="4829.A0A168SAM9"/>
<dbReference type="PANTHER" id="PTHR11530">
    <property type="entry name" value="D-AMINO ACID OXIDASE"/>
    <property type="match status" value="1"/>
</dbReference>
<comment type="similarity">
    <text evidence="2">Belongs to the DAMOX/DASOX family.</text>
</comment>
<dbReference type="PANTHER" id="PTHR11530:SF11">
    <property type="entry name" value="D-ASPARTATE OXIDASE"/>
    <property type="match status" value="1"/>
</dbReference>
<keyword evidence="4" id="KW-0274">FAD</keyword>
<evidence type="ECO:0000313" key="7">
    <source>
        <dbReference type="EMBL" id="SAM08162.1"/>
    </source>
</evidence>
<dbReference type="GO" id="GO:0003884">
    <property type="term" value="F:D-amino-acid oxidase activity"/>
    <property type="evidence" value="ECO:0007669"/>
    <property type="project" value="InterPro"/>
</dbReference>
<sequence>MFTSSLPRVHVVGANIYGYTTSILLLLQGYKVTLLANEFPGDTGYHTDDTTWSWQADASSQHYDTASFKMFWHLAKRKAAESGMMVGNSFKYYEEPTDDQANPSWNHLVPGFKMIDQQELPKDVRLGYHYTTVMINTKRYLAWLQTQFLAMGGRQRRAGQATAPLVVNCDGSSTLRPTHQQQQQWTVRANQVRRSIHVKTKHGEELYLNPRLDGTVVFGINRPIHQYKAHDLLERISTYCPELTWGKGLNGLTVEELDLTSSIGLDDPRVENQYIATSLGTKRAVTHNYGHRGHSSSWGAAQCAVRLVNEAHGHLKKNSQSVSELLSNL</sequence>
<dbReference type="InterPro" id="IPR006076">
    <property type="entry name" value="FAD-dep_OxRdtase"/>
</dbReference>
<dbReference type="EMBL" id="LT554888">
    <property type="protein sequence ID" value="SAM08162.1"/>
    <property type="molecule type" value="Genomic_DNA"/>
</dbReference>
<dbReference type="GO" id="GO:0019478">
    <property type="term" value="P:D-amino acid catabolic process"/>
    <property type="evidence" value="ECO:0007669"/>
    <property type="project" value="TreeGrafter"/>
</dbReference>
<protein>
    <recommendedName>
        <fullName evidence="6">FAD dependent oxidoreductase domain-containing protein</fullName>
    </recommendedName>
</protein>
<evidence type="ECO:0000259" key="6">
    <source>
        <dbReference type="Pfam" id="PF01266"/>
    </source>
</evidence>
<evidence type="ECO:0000256" key="4">
    <source>
        <dbReference type="ARBA" id="ARBA00022827"/>
    </source>
</evidence>
<feature type="domain" description="FAD dependent oxidoreductase" evidence="6">
    <location>
        <begin position="9"/>
        <end position="306"/>
    </location>
</feature>
<dbReference type="AlphaFoldDB" id="A0A168SAM9"/>
<dbReference type="Proteomes" id="UP000078561">
    <property type="component" value="Unassembled WGS sequence"/>
</dbReference>
<dbReference type="OrthoDB" id="2015447at2759"/>
<dbReference type="Gene3D" id="3.30.9.10">
    <property type="entry name" value="D-Amino Acid Oxidase, subunit A, domain 2"/>
    <property type="match status" value="1"/>
</dbReference>
<keyword evidence="5" id="KW-0560">Oxidoreductase</keyword>
<reference evidence="7" key="1">
    <citation type="submission" date="2016-04" db="EMBL/GenBank/DDBJ databases">
        <authorList>
            <person name="Evans L.H."/>
            <person name="Alamgir A."/>
            <person name="Owens N."/>
            <person name="Weber N.D."/>
            <person name="Virtaneva K."/>
            <person name="Barbian K."/>
            <person name="Babar A."/>
            <person name="Rosenke K."/>
        </authorList>
    </citation>
    <scope>NUCLEOTIDE SEQUENCE [LARGE SCALE GENOMIC DNA]</scope>
    <source>
        <strain evidence="7">CBS 101.48</strain>
    </source>
</reference>
<dbReference type="InParanoid" id="A0A168SAM9"/>
<dbReference type="GO" id="GO:0005737">
    <property type="term" value="C:cytoplasm"/>
    <property type="evidence" value="ECO:0007669"/>
    <property type="project" value="TreeGrafter"/>
</dbReference>
<keyword evidence="8" id="KW-1185">Reference proteome</keyword>
<comment type="cofactor">
    <cofactor evidence="1">
        <name>FAD</name>
        <dbReference type="ChEBI" id="CHEBI:57692"/>
    </cofactor>
</comment>
<evidence type="ECO:0000256" key="5">
    <source>
        <dbReference type="ARBA" id="ARBA00023002"/>
    </source>
</evidence>
<dbReference type="Pfam" id="PF01266">
    <property type="entry name" value="DAO"/>
    <property type="match status" value="1"/>
</dbReference>
<dbReference type="SUPFAM" id="SSF51971">
    <property type="entry name" value="Nucleotide-binding domain"/>
    <property type="match status" value="1"/>
</dbReference>
<gene>
    <name evidence="7" type="primary">ABSGL_13824.1 scaffold 14339</name>
</gene>
<dbReference type="InterPro" id="IPR023209">
    <property type="entry name" value="DAO"/>
</dbReference>
<evidence type="ECO:0000256" key="2">
    <source>
        <dbReference type="ARBA" id="ARBA00006730"/>
    </source>
</evidence>
<organism evidence="7">
    <name type="scientific">Absidia glauca</name>
    <name type="common">Pin mould</name>
    <dbReference type="NCBI Taxonomy" id="4829"/>
    <lineage>
        <taxon>Eukaryota</taxon>
        <taxon>Fungi</taxon>
        <taxon>Fungi incertae sedis</taxon>
        <taxon>Mucoromycota</taxon>
        <taxon>Mucoromycotina</taxon>
        <taxon>Mucoromycetes</taxon>
        <taxon>Mucorales</taxon>
        <taxon>Cunninghamellaceae</taxon>
        <taxon>Absidia</taxon>
    </lineage>
</organism>
<evidence type="ECO:0000313" key="8">
    <source>
        <dbReference type="Proteomes" id="UP000078561"/>
    </source>
</evidence>
<accession>A0A168SAM9</accession>
<evidence type="ECO:0000256" key="3">
    <source>
        <dbReference type="ARBA" id="ARBA00022630"/>
    </source>
</evidence>
<evidence type="ECO:0000256" key="1">
    <source>
        <dbReference type="ARBA" id="ARBA00001974"/>
    </source>
</evidence>
<name>A0A168SAM9_ABSGL</name>
<dbReference type="GO" id="GO:0071949">
    <property type="term" value="F:FAD binding"/>
    <property type="evidence" value="ECO:0007669"/>
    <property type="project" value="InterPro"/>
</dbReference>